<protein>
    <recommendedName>
        <fullName evidence="2">Antitoxin</fullName>
    </recommendedName>
</protein>
<proteinExistence type="inferred from homology"/>
<sequence length="113" mass="12868">MIAKNLDLRNALDHIISVSDLGRGKASKVIQDVEKNKDQYIVVKNNKPQAVILSVDEYNNLMEAREELELLLMATNRINESNPSEYSSLKSVMEEFDIDDSELEELVESVEIE</sequence>
<evidence type="ECO:0000313" key="3">
    <source>
        <dbReference type="EMBL" id="MDH8676966.1"/>
    </source>
</evidence>
<dbReference type="EMBL" id="JARYZI010000001">
    <property type="protein sequence ID" value="MDH8676966.1"/>
    <property type="molecule type" value="Genomic_DNA"/>
</dbReference>
<evidence type="ECO:0000256" key="1">
    <source>
        <dbReference type="ARBA" id="ARBA00009981"/>
    </source>
</evidence>
<keyword evidence="4" id="KW-1185">Reference proteome</keyword>
<evidence type="ECO:0000256" key="2">
    <source>
        <dbReference type="RuleBase" id="RU362080"/>
    </source>
</evidence>
<dbReference type="NCBIfam" id="TIGR01552">
    <property type="entry name" value="phd_fam"/>
    <property type="match status" value="1"/>
</dbReference>
<evidence type="ECO:0000313" key="4">
    <source>
        <dbReference type="Proteomes" id="UP001158045"/>
    </source>
</evidence>
<dbReference type="SUPFAM" id="SSF143120">
    <property type="entry name" value="YefM-like"/>
    <property type="match status" value="1"/>
</dbReference>
<dbReference type="Pfam" id="PF02604">
    <property type="entry name" value="PhdYeFM_antitox"/>
    <property type="match status" value="1"/>
</dbReference>
<dbReference type="InterPro" id="IPR006442">
    <property type="entry name" value="Antitoxin_Phd/YefM"/>
</dbReference>
<comment type="similarity">
    <text evidence="1 2">Belongs to the phD/YefM antitoxin family.</text>
</comment>
<comment type="caution">
    <text evidence="3">The sequence shown here is derived from an EMBL/GenBank/DDBJ whole genome shotgun (WGS) entry which is preliminary data.</text>
</comment>
<dbReference type="InterPro" id="IPR036165">
    <property type="entry name" value="YefM-like_sf"/>
</dbReference>
<name>A0ABT6N971_9FIRM</name>
<dbReference type="Proteomes" id="UP001158045">
    <property type="component" value="Unassembled WGS sequence"/>
</dbReference>
<organism evidence="3 4">
    <name type="scientific">Fusibacter bizertensis</name>
    <dbReference type="NCBI Taxonomy" id="1488331"/>
    <lineage>
        <taxon>Bacteria</taxon>
        <taxon>Bacillati</taxon>
        <taxon>Bacillota</taxon>
        <taxon>Clostridia</taxon>
        <taxon>Eubacteriales</taxon>
        <taxon>Eubacteriales Family XII. Incertae Sedis</taxon>
        <taxon>Fusibacter</taxon>
    </lineage>
</organism>
<reference evidence="3 4" key="1">
    <citation type="submission" date="2023-04" db="EMBL/GenBank/DDBJ databases">
        <title>Fusibacter bizertensis strain WBS, isolated from littoral bottom sediments of the Arctic seas - biochemical and genomic analysis.</title>
        <authorList>
            <person name="Brioukhanov A.L."/>
        </authorList>
    </citation>
    <scope>NUCLEOTIDE SEQUENCE [LARGE SCALE GENOMIC DNA]</scope>
    <source>
        <strain evidence="3 4">WBS</strain>
    </source>
</reference>
<dbReference type="RefSeq" id="WP_281092766.1">
    <property type="nucleotide sequence ID" value="NZ_JARYZI010000001.1"/>
</dbReference>
<accession>A0ABT6N971</accession>
<gene>
    <name evidence="3" type="ORF">QE109_02340</name>
</gene>
<comment type="function">
    <text evidence="2">Antitoxin component of a type II toxin-antitoxin (TA) system.</text>
</comment>
<dbReference type="Gene3D" id="3.40.1620.10">
    <property type="entry name" value="YefM-like domain"/>
    <property type="match status" value="1"/>
</dbReference>